<name>A0A8S4QVT7_9NEOP</name>
<evidence type="ECO:0000313" key="2">
    <source>
        <dbReference type="EMBL" id="CAH2226376.1"/>
    </source>
</evidence>
<proteinExistence type="predicted"/>
<comment type="caution">
    <text evidence="2">The sequence shown here is derived from an EMBL/GenBank/DDBJ whole genome shotgun (WGS) entry which is preliminary data.</text>
</comment>
<dbReference type="Proteomes" id="UP000838756">
    <property type="component" value="Unassembled WGS sequence"/>
</dbReference>
<sequence>MPNWQHWAATSGAKSRGGRGHRPAPGQTLPSPPTLGETISLKNPARRSIEVNLDDLSRRLYRRVGAPRIPIHNSKILPLRETHQTLSKQRILCLVLF</sequence>
<accession>A0A8S4QVT7</accession>
<protein>
    <submittedName>
        <fullName evidence="2">Jg14087 protein</fullName>
    </submittedName>
</protein>
<evidence type="ECO:0000256" key="1">
    <source>
        <dbReference type="SAM" id="MobiDB-lite"/>
    </source>
</evidence>
<reference evidence="2" key="1">
    <citation type="submission" date="2022-03" db="EMBL/GenBank/DDBJ databases">
        <authorList>
            <person name="Lindestad O."/>
        </authorList>
    </citation>
    <scope>NUCLEOTIDE SEQUENCE</scope>
</reference>
<feature type="region of interest" description="Disordered" evidence="1">
    <location>
        <begin position="1"/>
        <end position="42"/>
    </location>
</feature>
<dbReference type="EMBL" id="CAKXAJ010021198">
    <property type="protein sequence ID" value="CAH2226376.1"/>
    <property type="molecule type" value="Genomic_DNA"/>
</dbReference>
<dbReference type="OrthoDB" id="7490649at2759"/>
<keyword evidence="3" id="KW-1185">Reference proteome</keyword>
<organism evidence="2 3">
    <name type="scientific">Pararge aegeria aegeria</name>
    <dbReference type="NCBI Taxonomy" id="348720"/>
    <lineage>
        <taxon>Eukaryota</taxon>
        <taxon>Metazoa</taxon>
        <taxon>Ecdysozoa</taxon>
        <taxon>Arthropoda</taxon>
        <taxon>Hexapoda</taxon>
        <taxon>Insecta</taxon>
        <taxon>Pterygota</taxon>
        <taxon>Neoptera</taxon>
        <taxon>Endopterygota</taxon>
        <taxon>Lepidoptera</taxon>
        <taxon>Glossata</taxon>
        <taxon>Ditrysia</taxon>
        <taxon>Papilionoidea</taxon>
        <taxon>Nymphalidae</taxon>
        <taxon>Satyrinae</taxon>
        <taxon>Satyrini</taxon>
        <taxon>Parargina</taxon>
        <taxon>Pararge</taxon>
    </lineage>
</organism>
<evidence type="ECO:0000313" key="3">
    <source>
        <dbReference type="Proteomes" id="UP000838756"/>
    </source>
</evidence>
<dbReference type="AlphaFoldDB" id="A0A8S4QVT7"/>
<gene>
    <name evidence="2" type="primary">jg14087</name>
    <name evidence="2" type="ORF">PAEG_LOCUS7082</name>
</gene>